<dbReference type="KEGG" id="hro:HELRODRAFT_162182"/>
<evidence type="ECO:0000313" key="2">
    <source>
        <dbReference type="EMBL" id="ESN98731.1"/>
    </source>
</evidence>
<dbReference type="EMBL" id="AMQM01001049">
    <property type="status" value="NOT_ANNOTATED_CDS"/>
    <property type="molecule type" value="Genomic_DNA"/>
</dbReference>
<dbReference type="CTD" id="20199470"/>
<dbReference type="InParanoid" id="T1ESC0"/>
<name>T1ESC0_HELRO</name>
<feature type="compositionally biased region" description="Low complexity" evidence="1">
    <location>
        <begin position="229"/>
        <end position="248"/>
    </location>
</feature>
<proteinExistence type="predicted"/>
<reference evidence="4" key="1">
    <citation type="submission" date="2012-12" db="EMBL/GenBank/DDBJ databases">
        <authorList>
            <person name="Hellsten U."/>
            <person name="Grimwood J."/>
            <person name="Chapman J.A."/>
            <person name="Shapiro H."/>
            <person name="Aerts A."/>
            <person name="Otillar R.P."/>
            <person name="Terry A.Y."/>
            <person name="Boore J.L."/>
            <person name="Simakov O."/>
            <person name="Marletaz F."/>
            <person name="Cho S.-J."/>
            <person name="Edsinger-Gonzales E."/>
            <person name="Havlak P."/>
            <person name="Kuo D.-H."/>
            <person name="Larsson T."/>
            <person name="Lv J."/>
            <person name="Arendt D."/>
            <person name="Savage R."/>
            <person name="Osoegawa K."/>
            <person name="de Jong P."/>
            <person name="Lindberg D.R."/>
            <person name="Seaver E.C."/>
            <person name="Weisblat D.A."/>
            <person name="Putnam N.H."/>
            <person name="Grigoriev I.V."/>
            <person name="Rokhsar D.S."/>
        </authorList>
    </citation>
    <scope>NUCLEOTIDE SEQUENCE</scope>
</reference>
<reference evidence="2 4" key="2">
    <citation type="journal article" date="2013" name="Nature">
        <title>Insights into bilaterian evolution from three spiralian genomes.</title>
        <authorList>
            <person name="Simakov O."/>
            <person name="Marletaz F."/>
            <person name="Cho S.J."/>
            <person name="Edsinger-Gonzales E."/>
            <person name="Havlak P."/>
            <person name="Hellsten U."/>
            <person name="Kuo D.H."/>
            <person name="Larsson T."/>
            <person name="Lv J."/>
            <person name="Arendt D."/>
            <person name="Savage R."/>
            <person name="Osoegawa K."/>
            <person name="de Jong P."/>
            <person name="Grimwood J."/>
            <person name="Chapman J.A."/>
            <person name="Shapiro H."/>
            <person name="Aerts A."/>
            <person name="Otillar R.P."/>
            <person name="Terry A.Y."/>
            <person name="Boore J.L."/>
            <person name="Grigoriev I.V."/>
            <person name="Lindberg D.R."/>
            <person name="Seaver E.C."/>
            <person name="Weisblat D.A."/>
            <person name="Putnam N.H."/>
            <person name="Rokhsar D.S."/>
        </authorList>
    </citation>
    <scope>NUCLEOTIDE SEQUENCE</scope>
</reference>
<feature type="region of interest" description="Disordered" evidence="1">
    <location>
        <begin position="77"/>
        <end position="99"/>
    </location>
</feature>
<feature type="region of interest" description="Disordered" evidence="1">
    <location>
        <begin position="298"/>
        <end position="317"/>
    </location>
</feature>
<gene>
    <name evidence="3" type="primary">20199470</name>
    <name evidence="2" type="ORF">HELRODRAFT_162182</name>
</gene>
<evidence type="ECO:0000313" key="3">
    <source>
        <dbReference type="EnsemblMetazoa" id="HelroP162182"/>
    </source>
</evidence>
<evidence type="ECO:0000256" key="1">
    <source>
        <dbReference type="SAM" id="MobiDB-lite"/>
    </source>
</evidence>
<accession>T1ESC0</accession>
<dbReference type="GO" id="GO:0016514">
    <property type="term" value="C:SWI/SNF complex"/>
    <property type="evidence" value="ECO:0000318"/>
    <property type="project" value="GO_Central"/>
</dbReference>
<dbReference type="HOGENOM" id="CLU_481704_0_0_1"/>
<organism evidence="3 4">
    <name type="scientific">Helobdella robusta</name>
    <name type="common">Californian leech</name>
    <dbReference type="NCBI Taxonomy" id="6412"/>
    <lineage>
        <taxon>Eukaryota</taxon>
        <taxon>Metazoa</taxon>
        <taxon>Spiralia</taxon>
        <taxon>Lophotrochozoa</taxon>
        <taxon>Annelida</taxon>
        <taxon>Clitellata</taxon>
        <taxon>Hirudinea</taxon>
        <taxon>Rhynchobdellida</taxon>
        <taxon>Glossiphoniidae</taxon>
        <taxon>Helobdella</taxon>
    </lineage>
</organism>
<reference evidence="3" key="3">
    <citation type="submission" date="2015-06" db="UniProtKB">
        <authorList>
            <consortium name="EnsemblMetazoa"/>
        </authorList>
    </citation>
    <scope>IDENTIFICATION</scope>
</reference>
<sequence>MNSSCSSGHTRETVMEDSLIAQQIQCEEMIRSEQERWRIENSDKKLAESIQQLESIRAMLKRKEYRNKKKLATMFLSSSGSNCNNNNSSNNINDRSNNSNNEDDLLAELMQEVECLKLDRKIVKKKINQLMNSNTKCSSAEDYILKKYLKNELTSLNIEHQAEEQLPNVHIQKYSYHVPNSECATRLPRQIMQNQKPTTLLQQTSQQQLICQQTFHEIFPSQQHHHQQQHQQNQQQQRHYHQQTPGQQHWKQHQILLEGSQQHSNLKPPSSSLVQTSNNFLFPVNNHEADQHVLGINEGKRSNIPGENGFRNSDITNRNNISNNAKDDYITYINKADDGPHNIKINDNLNMNANADIIFTNHNFPEGNENLGRSSSNMIENKSNSIIDRSSNIAFEERNKNNMDLKNCTSNDLSLPIEELSPETHGKSQQMHADGTTFPDHSILSHNIFAAIDPTFVNNKTDNSKSITPCDNNVNIIRRGKLLMPCENYCRLEDIQVRPTTKQQHPQQQPQQNKMDGAFYLVHGQKRSSVHTKRGRSVDDRVVVADVDHRVDVDLYSGNQRQCKQQ</sequence>
<dbReference type="Proteomes" id="UP000015101">
    <property type="component" value="Unassembled WGS sequence"/>
</dbReference>
<dbReference type="EnsemblMetazoa" id="HelroT162182">
    <property type="protein sequence ID" value="HelroP162182"/>
    <property type="gene ID" value="HelroG162182"/>
</dbReference>
<evidence type="ECO:0000313" key="4">
    <source>
        <dbReference type="Proteomes" id="UP000015101"/>
    </source>
</evidence>
<protein>
    <submittedName>
        <fullName evidence="2 3">Uncharacterized protein</fullName>
    </submittedName>
</protein>
<feature type="region of interest" description="Disordered" evidence="1">
    <location>
        <begin position="220"/>
        <end position="251"/>
    </location>
</feature>
<dbReference type="AlphaFoldDB" id="T1ESC0"/>
<dbReference type="GO" id="GO:0045893">
    <property type="term" value="P:positive regulation of DNA-templated transcription"/>
    <property type="evidence" value="ECO:0000318"/>
    <property type="project" value="GO_Central"/>
</dbReference>
<dbReference type="EMBL" id="KB097143">
    <property type="protein sequence ID" value="ESN98731.1"/>
    <property type="molecule type" value="Genomic_DNA"/>
</dbReference>
<dbReference type="GeneID" id="20199470"/>
<keyword evidence="4" id="KW-1185">Reference proteome</keyword>
<dbReference type="RefSeq" id="XP_009022712.1">
    <property type="nucleotide sequence ID" value="XM_009024464.1"/>
</dbReference>